<sequence length="87" mass="10295">MVKIIYRKAFGVFYEKIIEKKDETIEHLEELLLKRNKMLFDETAEEPTEETIVVKESPKRPVNTAAKISSEKIFQREDRIEAARKQV</sequence>
<accession>A0A011VQV6</accession>
<dbReference type="RefSeq" id="WP_037289229.1">
    <property type="nucleotide sequence ID" value="NZ_JEOB01000004.1"/>
</dbReference>
<proteinExistence type="predicted"/>
<dbReference type="PATRIC" id="fig|1341156.4.peg.2491"/>
<protein>
    <submittedName>
        <fullName evidence="1">Transposase</fullName>
    </submittedName>
</protein>
<comment type="caution">
    <text evidence="1">The sequence shown here is derived from an EMBL/GenBank/DDBJ whole genome shotgun (WGS) entry which is preliminary data.</text>
</comment>
<keyword evidence="2" id="KW-1185">Reference proteome</keyword>
<gene>
    <name evidence="1" type="ORF">RASY3_14120</name>
</gene>
<dbReference type="OrthoDB" id="9760067at2"/>
<reference evidence="1 2" key="1">
    <citation type="submission" date="2013-06" db="EMBL/GenBank/DDBJ databases">
        <title>Rumen cellulosomics: divergent fiber-degrading strategies revealed by comparative genome-wide analysis of six Ruminococcal strains.</title>
        <authorList>
            <person name="Dassa B."/>
            <person name="Borovok I."/>
            <person name="Lamed R."/>
            <person name="Flint H."/>
            <person name="Yeoman C.J."/>
            <person name="White B."/>
            <person name="Bayer E.A."/>
        </authorList>
    </citation>
    <scope>NUCLEOTIDE SEQUENCE [LARGE SCALE GENOMIC DNA]</scope>
    <source>
        <strain evidence="1 2">SY3</strain>
    </source>
</reference>
<name>A0A011VQV6_RUMAL</name>
<evidence type="ECO:0000313" key="1">
    <source>
        <dbReference type="EMBL" id="EXM37636.1"/>
    </source>
</evidence>
<dbReference type="Proteomes" id="UP000021369">
    <property type="component" value="Unassembled WGS sequence"/>
</dbReference>
<dbReference type="EMBL" id="JEOB01000004">
    <property type="protein sequence ID" value="EXM37636.1"/>
    <property type="molecule type" value="Genomic_DNA"/>
</dbReference>
<dbReference type="AlphaFoldDB" id="A0A011VQV6"/>
<evidence type="ECO:0000313" key="2">
    <source>
        <dbReference type="Proteomes" id="UP000021369"/>
    </source>
</evidence>
<organism evidence="1 2">
    <name type="scientific">Ruminococcus albus SY3</name>
    <dbReference type="NCBI Taxonomy" id="1341156"/>
    <lineage>
        <taxon>Bacteria</taxon>
        <taxon>Bacillati</taxon>
        <taxon>Bacillota</taxon>
        <taxon>Clostridia</taxon>
        <taxon>Eubacteriales</taxon>
        <taxon>Oscillospiraceae</taxon>
        <taxon>Ruminococcus</taxon>
    </lineage>
</organism>